<proteinExistence type="predicted"/>
<dbReference type="InterPro" id="IPR001849">
    <property type="entry name" value="PH_domain"/>
</dbReference>
<sequence>MQHEEQCDTTYGQGNGRRAGEEELKMEGHLLMRMKRRDHLLLTDGGAGAGPLAVQSPQMPMEPMEFLSRSWSVSASEISKVLAVGGVGGRQSSNFVVDRLSGMLMPETLALAAASGTNISPRKRTLRSRSAISAHQVHHTVHAIGKWFHHWDASSKVDKARAERARVHAAVSVASVAAAVAAVAAGAASPEMEDVDGARMESALVSATQLLASHCVEVAELAGADHDQVASAVEAAVDMRSPGDLLTLTAAAATALRGAAAMRHRAQRDARSRAAVAPYDKAGGSCRADVWCKEGALLKRNRKGKQPSLFATLQADVSFGLESESNRTAVPTGALHWKQVAVYINKKSQVIVKLKSKHIGGAFSKKKKGVVYGVYDDIPAWPAHNEGGGVQSSAPETCHFGLRTAQGLLEFQCESRAQRQDWVEAVKNLIRQVAGGTAQLEHSFESLRLSAS</sequence>
<dbReference type="GO" id="GO:0009734">
    <property type="term" value="P:auxin-activated signaling pathway"/>
    <property type="evidence" value="ECO:0007669"/>
    <property type="project" value="TreeGrafter"/>
</dbReference>
<evidence type="ECO:0000259" key="2">
    <source>
        <dbReference type="PROSITE" id="PS50003"/>
    </source>
</evidence>
<name>A0A811SGD2_9POAL</name>
<dbReference type="PROSITE" id="PS50003">
    <property type="entry name" value="PH_DOMAIN"/>
    <property type="match status" value="1"/>
</dbReference>
<keyword evidence="4" id="KW-1185">Reference proteome</keyword>
<dbReference type="Proteomes" id="UP000604825">
    <property type="component" value="Unassembled WGS sequence"/>
</dbReference>
<gene>
    <name evidence="3" type="ORF">NCGR_LOCUS65333</name>
</gene>
<dbReference type="OrthoDB" id="1897931at2759"/>
<organism evidence="3 4">
    <name type="scientific">Miscanthus lutarioriparius</name>
    <dbReference type="NCBI Taxonomy" id="422564"/>
    <lineage>
        <taxon>Eukaryota</taxon>
        <taxon>Viridiplantae</taxon>
        <taxon>Streptophyta</taxon>
        <taxon>Embryophyta</taxon>
        <taxon>Tracheophyta</taxon>
        <taxon>Spermatophyta</taxon>
        <taxon>Magnoliopsida</taxon>
        <taxon>Liliopsida</taxon>
        <taxon>Poales</taxon>
        <taxon>Poaceae</taxon>
        <taxon>PACMAD clade</taxon>
        <taxon>Panicoideae</taxon>
        <taxon>Andropogonodae</taxon>
        <taxon>Andropogoneae</taxon>
        <taxon>Saccharinae</taxon>
        <taxon>Miscanthus</taxon>
    </lineage>
</organism>
<dbReference type="PANTHER" id="PTHR31351:SF24">
    <property type="entry name" value="VAN3-BINDING PROTEIN-LIKE"/>
    <property type="match status" value="1"/>
</dbReference>
<dbReference type="Pfam" id="PF08458">
    <property type="entry name" value="PH_2"/>
    <property type="match status" value="1"/>
</dbReference>
<dbReference type="GO" id="GO:0010305">
    <property type="term" value="P:leaf vascular tissue pattern formation"/>
    <property type="evidence" value="ECO:0007669"/>
    <property type="project" value="TreeGrafter"/>
</dbReference>
<dbReference type="InterPro" id="IPR040269">
    <property type="entry name" value="VAB"/>
</dbReference>
<evidence type="ECO:0000313" key="3">
    <source>
        <dbReference type="EMBL" id="CAD6341235.1"/>
    </source>
</evidence>
<dbReference type="PANTHER" id="PTHR31351">
    <property type="entry name" value="EXPRESSED PROTEIN"/>
    <property type="match status" value="1"/>
</dbReference>
<dbReference type="GO" id="GO:0010087">
    <property type="term" value="P:phloem or xylem histogenesis"/>
    <property type="evidence" value="ECO:0007669"/>
    <property type="project" value="TreeGrafter"/>
</dbReference>
<dbReference type="InterPro" id="IPR008546">
    <property type="entry name" value="VAN3-bd-like_auxin_canal"/>
</dbReference>
<dbReference type="EMBL" id="CAJGYO010000164">
    <property type="protein sequence ID" value="CAD6341235.1"/>
    <property type="molecule type" value="Genomic_DNA"/>
</dbReference>
<feature type="domain" description="PH" evidence="2">
    <location>
        <begin position="400"/>
        <end position="431"/>
    </location>
</feature>
<dbReference type="Pfam" id="PF05703">
    <property type="entry name" value="Auxin_canalis"/>
    <property type="match status" value="2"/>
</dbReference>
<reference evidence="3" key="1">
    <citation type="submission" date="2020-10" db="EMBL/GenBank/DDBJ databases">
        <authorList>
            <person name="Han B."/>
            <person name="Lu T."/>
            <person name="Zhao Q."/>
            <person name="Huang X."/>
            <person name="Zhao Y."/>
        </authorList>
    </citation>
    <scope>NUCLEOTIDE SEQUENCE</scope>
</reference>
<evidence type="ECO:0000256" key="1">
    <source>
        <dbReference type="SAM" id="MobiDB-lite"/>
    </source>
</evidence>
<accession>A0A811SGD2</accession>
<dbReference type="InterPro" id="IPR013666">
    <property type="entry name" value="PH_pln"/>
</dbReference>
<protein>
    <recommendedName>
        <fullName evidence="2">PH domain-containing protein</fullName>
    </recommendedName>
</protein>
<evidence type="ECO:0000313" key="4">
    <source>
        <dbReference type="Proteomes" id="UP000604825"/>
    </source>
</evidence>
<feature type="region of interest" description="Disordered" evidence="1">
    <location>
        <begin position="1"/>
        <end position="21"/>
    </location>
</feature>
<comment type="caution">
    <text evidence="3">The sequence shown here is derived from an EMBL/GenBank/DDBJ whole genome shotgun (WGS) entry which is preliminary data.</text>
</comment>
<dbReference type="AlphaFoldDB" id="A0A811SGD2"/>